<accession>A0A6C0F1N3</accession>
<proteinExistence type="predicted"/>
<evidence type="ECO:0000313" key="2">
    <source>
        <dbReference type="EMBL" id="QHT33315.1"/>
    </source>
</evidence>
<keyword evidence="1" id="KW-0472">Membrane</keyword>
<sequence length="148" mass="17069">MLDILNNAVNSLNSSTFFAGIMMICLNIGSRYIQINLDESTESYIKYALTKEILVFTISWMATRNIYMALMLTAVFVVLADFIFNEKSKYCLLPKKFIKTRKASEILNSTIITDKEINDATELLEKAKTQKMKMNQLNYLDVYNSNKF</sequence>
<keyword evidence="1" id="KW-0812">Transmembrane</keyword>
<protein>
    <submittedName>
        <fullName evidence="2">Uncharacterized protein</fullName>
    </submittedName>
</protein>
<organism evidence="2">
    <name type="scientific">viral metagenome</name>
    <dbReference type="NCBI Taxonomy" id="1070528"/>
    <lineage>
        <taxon>unclassified sequences</taxon>
        <taxon>metagenomes</taxon>
        <taxon>organismal metagenomes</taxon>
    </lineage>
</organism>
<evidence type="ECO:0000256" key="1">
    <source>
        <dbReference type="SAM" id="Phobius"/>
    </source>
</evidence>
<feature type="transmembrane region" description="Helical" evidence="1">
    <location>
        <begin position="66"/>
        <end position="84"/>
    </location>
</feature>
<reference evidence="2" key="1">
    <citation type="journal article" date="2020" name="Nature">
        <title>Giant virus diversity and host interactions through global metagenomics.</title>
        <authorList>
            <person name="Schulz F."/>
            <person name="Roux S."/>
            <person name="Paez-Espino D."/>
            <person name="Jungbluth S."/>
            <person name="Walsh D.A."/>
            <person name="Denef V.J."/>
            <person name="McMahon K.D."/>
            <person name="Konstantinidis K.T."/>
            <person name="Eloe-Fadrosh E.A."/>
            <person name="Kyrpides N.C."/>
            <person name="Woyke T."/>
        </authorList>
    </citation>
    <scope>NUCLEOTIDE SEQUENCE</scope>
    <source>
        <strain evidence="2">GVMAG-M-3300009161-34</strain>
    </source>
</reference>
<dbReference type="AlphaFoldDB" id="A0A6C0F1N3"/>
<dbReference type="EMBL" id="MN738963">
    <property type="protein sequence ID" value="QHT33315.1"/>
    <property type="molecule type" value="Genomic_DNA"/>
</dbReference>
<keyword evidence="1" id="KW-1133">Transmembrane helix</keyword>
<feature type="transmembrane region" description="Helical" evidence="1">
    <location>
        <begin position="12"/>
        <end position="32"/>
    </location>
</feature>
<name>A0A6C0F1N3_9ZZZZ</name>